<evidence type="ECO:0000256" key="2">
    <source>
        <dbReference type="ARBA" id="ARBA00010145"/>
    </source>
</evidence>
<evidence type="ECO:0000256" key="1">
    <source>
        <dbReference type="ARBA" id="ARBA00004651"/>
    </source>
</evidence>
<evidence type="ECO:0000256" key="3">
    <source>
        <dbReference type="ARBA" id="ARBA00022448"/>
    </source>
</evidence>
<dbReference type="GO" id="GO:0005886">
    <property type="term" value="C:plasma membrane"/>
    <property type="evidence" value="ECO:0007669"/>
    <property type="project" value="UniProtKB-SubCell"/>
</dbReference>
<dbReference type="PANTHER" id="PTHR36838:SF4">
    <property type="entry name" value="AUXIN EFFLUX CARRIER FAMILY PROTEIN"/>
    <property type="match status" value="1"/>
</dbReference>
<keyword evidence="7 8" id="KW-0472">Membrane</keyword>
<feature type="transmembrane region" description="Helical" evidence="8">
    <location>
        <begin position="130"/>
        <end position="151"/>
    </location>
</feature>
<feature type="transmembrane region" description="Helical" evidence="8">
    <location>
        <begin position="6"/>
        <end position="23"/>
    </location>
</feature>
<evidence type="ECO:0000256" key="6">
    <source>
        <dbReference type="ARBA" id="ARBA00022989"/>
    </source>
</evidence>
<dbReference type="EMBL" id="PJZH01000010">
    <property type="protein sequence ID" value="PLR34835.1"/>
    <property type="molecule type" value="Genomic_DNA"/>
</dbReference>
<name>A0A2N5E2N3_9GAMM</name>
<evidence type="ECO:0000313" key="10">
    <source>
        <dbReference type="Proteomes" id="UP000234503"/>
    </source>
</evidence>
<feature type="transmembrane region" description="Helical" evidence="8">
    <location>
        <begin position="163"/>
        <end position="184"/>
    </location>
</feature>
<dbReference type="AlphaFoldDB" id="A0A2N5E2N3"/>
<gene>
    <name evidence="9" type="ORF">CYR32_11790</name>
</gene>
<evidence type="ECO:0000313" key="9">
    <source>
        <dbReference type="EMBL" id="PLR34835.1"/>
    </source>
</evidence>
<dbReference type="PANTHER" id="PTHR36838">
    <property type="entry name" value="AUXIN EFFLUX CARRIER FAMILY PROTEIN"/>
    <property type="match status" value="1"/>
</dbReference>
<feature type="transmembrane region" description="Helical" evidence="8">
    <location>
        <begin position="204"/>
        <end position="221"/>
    </location>
</feature>
<keyword evidence="3" id="KW-0813">Transport</keyword>
<keyword evidence="10" id="KW-1185">Reference proteome</keyword>
<dbReference type="InterPro" id="IPR004776">
    <property type="entry name" value="Mem_transp_PIN-like"/>
</dbReference>
<evidence type="ECO:0000256" key="5">
    <source>
        <dbReference type="ARBA" id="ARBA00022692"/>
    </source>
</evidence>
<evidence type="ECO:0000256" key="7">
    <source>
        <dbReference type="ARBA" id="ARBA00023136"/>
    </source>
</evidence>
<sequence length="319" mass="33557">MFWQTWSFALGVTVPNLLLLLLGVGLKRVGIMDDHFCDKASRVVFNVALPCLLFFSVSTHSGGEEGMNLPLALYGGIATLVTFVLLELVAIKLVKDPRERGIFVQGGFRANTGIAGLAYASLAFGKEGVALGSMYIAITVILFNVLSVITLSRSLQRDAGKGLNVAAILRGIVTNPLIIGLVLGLLFNETHWAMPDTLYKTGEFISGMALPLAMLCAGASLDWRAMFRSSNVAGYATLARVLVVPGLMTLGGALLGFHGAALGVIFLFSCTPTAAGSYVMTRAMGGNATLAANIIALTTLGSFFTTALGLALLRGLHLV</sequence>
<proteinExistence type="inferred from homology"/>
<dbReference type="InterPro" id="IPR038770">
    <property type="entry name" value="Na+/solute_symporter_sf"/>
</dbReference>
<evidence type="ECO:0000256" key="8">
    <source>
        <dbReference type="SAM" id="Phobius"/>
    </source>
</evidence>
<comment type="caution">
    <text evidence="9">The sequence shown here is derived from an EMBL/GenBank/DDBJ whole genome shotgun (WGS) entry which is preliminary data.</text>
</comment>
<feature type="transmembrane region" description="Helical" evidence="8">
    <location>
        <begin position="288"/>
        <end position="313"/>
    </location>
</feature>
<dbReference type="Gene3D" id="1.20.1530.20">
    <property type="match status" value="1"/>
</dbReference>
<comment type="subcellular location">
    <subcellularLocation>
        <location evidence="1">Cell membrane</location>
        <topology evidence="1">Multi-pass membrane protein</topology>
    </subcellularLocation>
</comment>
<protein>
    <submittedName>
        <fullName evidence="9">Transporter</fullName>
    </submittedName>
</protein>
<keyword evidence="4" id="KW-1003">Cell membrane</keyword>
<dbReference type="GO" id="GO:0055085">
    <property type="term" value="P:transmembrane transport"/>
    <property type="evidence" value="ECO:0007669"/>
    <property type="project" value="InterPro"/>
</dbReference>
<organism evidence="9 10">
    <name type="scientific">Chimaeribacter coloradensis</name>
    <dbReference type="NCBI Taxonomy" id="2060068"/>
    <lineage>
        <taxon>Bacteria</taxon>
        <taxon>Pseudomonadati</taxon>
        <taxon>Pseudomonadota</taxon>
        <taxon>Gammaproteobacteria</taxon>
        <taxon>Enterobacterales</taxon>
        <taxon>Yersiniaceae</taxon>
        <taxon>Chimaeribacter</taxon>
    </lineage>
</organism>
<comment type="similarity">
    <text evidence="2">Belongs to the auxin efflux carrier (TC 2.A.69) family.</text>
</comment>
<feature type="transmembrane region" description="Helical" evidence="8">
    <location>
        <begin position="71"/>
        <end position="94"/>
    </location>
</feature>
<reference evidence="9 10" key="1">
    <citation type="submission" date="2017-12" db="EMBL/GenBank/DDBJ databases">
        <title>Characterization of six clinical isolates of Enterochimera gen. nov., a novel genus of the Yersiniaciae family and the three species Enterochimera arupensis sp. nov., Enterochimera coloradensis sp. nov, and Enterochimera californica sp. nov.</title>
        <authorList>
            <person name="Rossi A."/>
            <person name="Fisher M."/>
        </authorList>
    </citation>
    <scope>NUCLEOTIDE SEQUENCE [LARGE SCALE GENOMIC DNA]</scope>
    <source>
        <strain evidence="10">2016-Iso4</strain>
    </source>
</reference>
<evidence type="ECO:0000256" key="4">
    <source>
        <dbReference type="ARBA" id="ARBA00022475"/>
    </source>
</evidence>
<feature type="transmembrane region" description="Helical" evidence="8">
    <location>
        <begin position="242"/>
        <end position="268"/>
    </location>
</feature>
<dbReference type="OrthoDB" id="9786439at2"/>
<dbReference type="Pfam" id="PF03547">
    <property type="entry name" value="Mem_trans"/>
    <property type="match status" value="1"/>
</dbReference>
<dbReference type="Proteomes" id="UP000234503">
    <property type="component" value="Unassembled WGS sequence"/>
</dbReference>
<accession>A0A2N5E2N3</accession>
<keyword evidence="5 8" id="KW-0812">Transmembrane</keyword>
<dbReference type="RefSeq" id="WP_101824586.1">
    <property type="nucleotide sequence ID" value="NZ_PJZH01000010.1"/>
</dbReference>
<feature type="transmembrane region" description="Helical" evidence="8">
    <location>
        <begin position="43"/>
        <end position="59"/>
    </location>
</feature>
<keyword evidence="6 8" id="KW-1133">Transmembrane helix</keyword>